<evidence type="ECO:0000256" key="3">
    <source>
        <dbReference type="ARBA" id="ARBA00022840"/>
    </source>
</evidence>
<dbReference type="STRING" id="270498.CHK_1277"/>
<dbReference type="OrthoDB" id="9801938at2"/>
<dbReference type="GO" id="GO:0046872">
    <property type="term" value="F:metal ion binding"/>
    <property type="evidence" value="ECO:0007669"/>
    <property type="project" value="UniProtKB-KW"/>
</dbReference>
<keyword evidence="3 4" id="KW-0067">ATP-binding</keyword>
<proteinExistence type="inferred from homology"/>
<evidence type="ECO:0000313" key="6">
    <source>
        <dbReference type="EMBL" id="KKI51230.1"/>
    </source>
</evidence>
<gene>
    <name evidence="6" type="ORF">CHK_1277</name>
</gene>
<dbReference type="GO" id="GO:0005524">
    <property type="term" value="F:ATP binding"/>
    <property type="evidence" value="ECO:0007669"/>
    <property type="project" value="UniProtKB-KW"/>
</dbReference>
<evidence type="ECO:0000256" key="1">
    <source>
        <dbReference type="ARBA" id="ARBA00010638"/>
    </source>
</evidence>
<keyword evidence="7" id="KW-1185">Reference proteome</keyword>
<evidence type="ECO:0000256" key="5">
    <source>
        <dbReference type="RuleBase" id="RU361279"/>
    </source>
</evidence>
<dbReference type="EMBL" id="LAYJ01000087">
    <property type="protein sequence ID" value="KKI51230.1"/>
    <property type="molecule type" value="Genomic_DNA"/>
</dbReference>
<accession>A0A0M2NLV3</accession>
<evidence type="ECO:0000256" key="4">
    <source>
        <dbReference type="PIRSR" id="PIRSR006806-1"/>
    </source>
</evidence>
<dbReference type="GO" id="GO:0030272">
    <property type="term" value="F:5-formyltetrahydrofolate cyclo-ligase activity"/>
    <property type="evidence" value="ECO:0007669"/>
    <property type="project" value="UniProtKB-EC"/>
</dbReference>
<dbReference type="GO" id="GO:0009396">
    <property type="term" value="P:folic acid-containing compound biosynthetic process"/>
    <property type="evidence" value="ECO:0007669"/>
    <property type="project" value="TreeGrafter"/>
</dbReference>
<dbReference type="PATRIC" id="fig|270498.16.peg.1396"/>
<reference evidence="6 7" key="1">
    <citation type="submission" date="2015-04" db="EMBL/GenBank/DDBJ databases">
        <title>Draft genome sequence of bacteremic isolate Catabacter hongkongensis type strain HKU16T.</title>
        <authorList>
            <person name="Lau S.K."/>
            <person name="Teng J.L."/>
            <person name="Huang Y."/>
            <person name="Curreem S.O."/>
            <person name="Tsui S.K."/>
            <person name="Woo P.C."/>
        </authorList>
    </citation>
    <scope>NUCLEOTIDE SEQUENCE [LARGE SCALE GENOMIC DNA]</scope>
    <source>
        <strain evidence="6 7">HKU16</strain>
    </source>
</reference>
<dbReference type="Gene3D" id="3.40.50.10420">
    <property type="entry name" value="NagB/RpiA/CoA transferase-like"/>
    <property type="match status" value="1"/>
</dbReference>
<dbReference type="EC" id="6.3.3.2" evidence="5"/>
<dbReference type="PANTHER" id="PTHR23407">
    <property type="entry name" value="ATPASE INHIBITOR/5-FORMYLTETRAHYDROFOLATE CYCLO-LIGASE"/>
    <property type="match status" value="1"/>
</dbReference>
<dbReference type="AlphaFoldDB" id="A0A0M2NLV3"/>
<dbReference type="InterPro" id="IPR037171">
    <property type="entry name" value="NagB/RpiA_transferase-like"/>
</dbReference>
<dbReference type="InterPro" id="IPR002698">
    <property type="entry name" value="FTHF_cligase"/>
</dbReference>
<dbReference type="Proteomes" id="UP000034076">
    <property type="component" value="Unassembled WGS sequence"/>
</dbReference>
<dbReference type="PIRSF" id="PIRSF006806">
    <property type="entry name" value="FTHF_cligase"/>
    <property type="match status" value="1"/>
</dbReference>
<comment type="caution">
    <text evidence="6">The sequence shown here is derived from an EMBL/GenBank/DDBJ whole genome shotgun (WGS) entry which is preliminary data.</text>
</comment>
<dbReference type="NCBIfam" id="TIGR02727">
    <property type="entry name" value="MTHFS_bact"/>
    <property type="match status" value="1"/>
</dbReference>
<dbReference type="GO" id="GO:0035999">
    <property type="term" value="P:tetrahydrofolate interconversion"/>
    <property type="evidence" value="ECO:0007669"/>
    <property type="project" value="TreeGrafter"/>
</dbReference>
<comment type="similarity">
    <text evidence="1 5">Belongs to the 5-formyltetrahydrofolate cyclo-ligase family.</text>
</comment>
<comment type="catalytic activity">
    <reaction evidence="5">
        <text>(6S)-5-formyl-5,6,7,8-tetrahydrofolate + ATP = (6R)-5,10-methenyltetrahydrofolate + ADP + phosphate</text>
        <dbReference type="Rhea" id="RHEA:10488"/>
        <dbReference type="ChEBI" id="CHEBI:30616"/>
        <dbReference type="ChEBI" id="CHEBI:43474"/>
        <dbReference type="ChEBI" id="CHEBI:57455"/>
        <dbReference type="ChEBI" id="CHEBI:57457"/>
        <dbReference type="ChEBI" id="CHEBI:456216"/>
        <dbReference type="EC" id="6.3.3.2"/>
    </reaction>
</comment>
<dbReference type="Pfam" id="PF01812">
    <property type="entry name" value="5-FTHF_cyc-lig"/>
    <property type="match status" value="1"/>
</dbReference>
<sequence length="183" mass="20648">MTKQEIRRKILDMRKGLTSKYIEDESERIYERLTESKILDGAKNVLIYSDFDGEVKTAALTGWMMYHGMRIFLPCIDCGDMHAADIKSAALELSAFGIAQPRFSDAQMAEPGELDAVIVPGIAFDRQKNRIGFGKGYYDAYLAQAVHAKKIALAYDFQIVDHIPGEKHDIRMDMIITPDGIIR</sequence>
<evidence type="ECO:0000313" key="7">
    <source>
        <dbReference type="Proteomes" id="UP000034076"/>
    </source>
</evidence>
<keyword evidence="6" id="KW-0436">Ligase</keyword>
<dbReference type="InterPro" id="IPR024185">
    <property type="entry name" value="FTHF_cligase-like_sf"/>
</dbReference>
<feature type="binding site" evidence="4">
    <location>
        <position position="54"/>
    </location>
    <ligand>
        <name>substrate</name>
    </ligand>
</feature>
<dbReference type="SUPFAM" id="SSF100950">
    <property type="entry name" value="NagB/RpiA/CoA transferase-like"/>
    <property type="match status" value="1"/>
</dbReference>
<keyword evidence="2 4" id="KW-0547">Nucleotide-binding</keyword>
<evidence type="ECO:0000256" key="2">
    <source>
        <dbReference type="ARBA" id="ARBA00022741"/>
    </source>
</evidence>
<feature type="binding site" evidence="4">
    <location>
        <begin position="130"/>
        <end position="138"/>
    </location>
    <ligand>
        <name>ATP</name>
        <dbReference type="ChEBI" id="CHEBI:30616"/>
    </ligand>
</feature>
<dbReference type="PANTHER" id="PTHR23407:SF1">
    <property type="entry name" value="5-FORMYLTETRAHYDROFOLATE CYCLO-LIGASE"/>
    <property type="match status" value="1"/>
</dbReference>
<protein>
    <recommendedName>
        <fullName evidence="5">5-formyltetrahydrofolate cyclo-ligase</fullName>
        <ecNumber evidence="5">6.3.3.2</ecNumber>
    </recommendedName>
</protein>
<organism evidence="6 7">
    <name type="scientific">Christensenella hongkongensis</name>
    <dbReference type="NCBI Taxonomy" id="270498"/>
    <lineage>
        <taxon>Bacteria</taxon>
        <taxon>Bacillati</taxon>
        <taxon>Bacillota</taxon>
        <taxon>Clostridia</taxon>
        <taxon>Christensenellales</taxon>
        <taxon>Christensenellaceae</taxon>
        <taxon>Christensenella</taxon>
    </lineage>
</organism>
<name>A0A0M2NLV3_9FIRM</name>
<dbReference type="RefSeq" id="WP_046443185.1">
    <property type="nucleotide sequence ID" value="NZ_CAUERS010000006.1"/>
</dbReference>
<comment type="cofactor">
    <cofactor evidence="5">
        <name>Mg(2+)</name>
        <dbReference type="ChEBI" id="CHEBI:18420"/>
    </cofactor>
</comment>
<keyword evidence="5" id="KW-0479">Metal-binding</keyword>
<feature type="binding site" evidence="4">
    <location>
        <begin position="3"/>
        <end position="7"/>
    </location>
    <ligand>
        <name>ATP</name>
        <dbReference type="ChEBI" id="CHEBI:30616"/>
    </ligand>
</feature>
<keyword evidence="5" id="KW-0460">Magnesium</keyword>